<organism evidence="2 3">
    <name type="scientific">Sanghuangporus baumii</name>
    <name type="common">Phellinus baumii</name>
    <dbReference type="NCBI Taxonomy" id="108892"/>
    <lineage>
        <taxon>Eukaryota</taxon>
        <taxon>Fungi</taxon>
        <taxon>Dikarya</taxon>
        <taxon>Basidiomycota</taxon>
        <taxon>Agaricomycotina</taxon>
        <taxon>Agaricomycetes</taxon>
        <taxon>Hymenochaetales</taxon>
        <taxon>Hymenochaetaceae</taxon>
        <taxon>Sanghuangporus</taxon>
    </lineage>
</organism>
<evidence type="ECO:0000313" key="3">
    <source>
        <dbReference type="Proteomes" id="UP000757232"/>
    </source>
</evidence>
<proteinExistence type="predicted"/>
<dbReference type="AlphaFoldDB" id="A0A9Q5HT58"/>
<evidence type="ECO:0000256" key="1">
    <source>
        <dbReference type="SAM" id="SignalP"/>
    </source>
</evidence>
<feature type="chain" id="PRO_5040306448" evidence="1">
    <location>
        <begin position="26"/>
        <end position="317"/>
    </location>
</feature>
<evidence type="ECO:0000313" key="2">
    <source>
        <dbReference type="EMBL" id="OCB85526.1"/>
    </source>
</evidence>
<name>A0A9Q5HT58_SANBA</name>
<comment type="caution">
    <text evidence="2">The sequence shown here is derived from an EMBL/GenBank/DDBJ whole genome shotgun (WGS) entry which is preliminary data.</text>
</comment>
<protein>
    <submittedName>
        <fullName evidence="2">Uncharacterized protein</fullName>
    </submittedName>
</protein>
<sequence length="317" mass="36301">MSTPFPTEIWFFIARLALLRPWTSTQFNRPPGDFDGIEGFAQTLPVFKEIVQSLKAESFSISPMELSRAQIEDSTPRRVKCLQISARNLDESSEALHHSQSFFEKLAGFSMLTSLSFSAPGPLLQTLHQLQKLPFANCLESIDIRGTCEFESGADFAFDQSQSLVVCFPNLLRLRLSKEAWIETERIPEEVVYILASFFGGCRKLELFSIHAALDDDAWLEQRSAHMRSIDHLQPSEGYLRYMGHCPLCFENYDHANVVKKENAMTRCLAEKFPKLSEVRWANLWAKFMRDECGQRSTRITREGSKVILVRADEMKE</sequence>
<keyword evidence="3" id="KW-1185">Reference proteome</keyword>
<reference evidence="2" key="1">
    <citation type="submission" date="2016-06" db="EMBL/GenBank/DDBJ databases">
        <title>Draft Genome sequence of the fungus Inonotus baumii.</title>
        <authorList>
            <person name="Zhu H."/>
            <person name="Lin W."/>
        </authorList>
    </citation>
    <scope>NUCLEOTIDE SEQUENCE</scope>
    <source>
        <strain evidence="2">821</strain>
    </source>
</reference>
<dbReference type="Proteomes" id="UP000757232">
    <property type="component" value="Unassembled WGS sequence"/>
</dbReference>
<keyword evidence="1" id="KW-0732">Signal</keyword>
<accession>A0A9Q5HT58</accession>
<feature type="signal peptide" evidence="1">
    <location>
        <begin position="1"/>
        <end position="25"/>
    </location>
</feature>
<dbReference type="EMBL" id="LNZH02000209">
    <property type="protein sequence ID" value="OCB85526.1"/>
    <property type="molecule type" value="Genomic_DNA"/>
</dbReference>
<gene>
    <name evidence="2" type="ORF">A7U60_g7536</name>
</gene>